<dbReference type="AlphaFoldDB" id="A0A8J2VLD2"/>
<evidence type="ECO:0000313" key="2">
    <source>
        <dbReference type="Proteomes" id="UP000602745"/>
    </source>
</evidence>
<sequence>MGLSIDAVDNFTIVWAHTIWLANREVSMLDELLTDTAYRRRAAAKLPVRALGARRMAETGAT</sequence>
<reference evidence="1" key="1">
    <citation type="journal article" date="2014" name="Int. J. Syst. Evol. Microbiol.">
        <title>Complete genome sequence of Corynebacterium casei LMG S-19264T (=DSM 44701T), isolated from a smear-ripened cheese.</title>
        <authorList>
            <consortium name="US DOE Joint Genome Institute (JGI-PGF)"/>
            <person name="Walter F."/>
            <person name="Albersmeier A."/>
            <person name="Kalinowski J."/>
            <person name="Ruckert C."/>
        </authorList>
    </citation>
    <scope>NUCLEOTIDE SEQUENCE</scope>
    <source>
        <strain evidence="1">CCM 7684</strain>
    </source>
</reference>
<protein>
    <submittedName>
        <fullName evidence="1">Uncharacterized protein</fullName>
    </submittedName>
</protein>
<comment type="caution">
    <text evidence="1">The sequence shown here is derived from an EMBL/GenBank/DDBJ whole genome shotgun (WGS) entry which is preliminary data.</text>
</comment>
<proteinExistence type="predicted"/>
<keyword evidence="2" id="KW-1185">Reference proteome</keyword>
<gene>
    <name evidence="1" type="ORF">GCM10007276_05270</name>
</gene>
<dbReference type="Proteomes" id="UP000602745">
    <property type="component" value="Unassembled WGS sequence"/>
</dbReference>
<reference evidence="1" key="2">
    <citation type="submission" date="2020-09" db="EMBL/GenBank/DDBJ databases">
        <authorList>
            <person name="Sun Q."/>
            <person name="Sedlacek I."/>
        </authorList>
    </citation>
    <scope>NUCLEOTIDE SEQUENCE</scope>
    <source>
        <strain evidence="1">CCM 7684</strain>
    </source>
</reference>
<organism evidence="1 2">
    <name type="scientific">Agaricicola taiwanensis</name>
    <dbReference type="NCBI Taxonomy" id="591372"/>
    <lineage>
        <taxon>Bacteria</taxon>
        <taxon>Pseudomonadati</taxon>
        <taxon>Pseudomonadota</taxon>
        <taxon>Alphaproteobacteria</taxon>
        <taxon>Rhodobacterales</taxon>
        <taxon>Paracoccaceae</taxon>
        <taxon>Agaricicola</taxon>
    </lineage>
</organism>
<name>A0A8J2VLD2_9RHOB</name>
<accession>A0A8J2VLD2</accession>
<evidence type="ECO:0000313" key="1">
    <source>
        <dbReference type="EMBL" id="GGE31032.1"/>
    </source>
</evidence>
<dbReference type="EMBL" id="BMCP01000001">
    <property type="protein sequence ID" value="GGE31032.1"/>
    <property type="molecule type" value="Genomic_DNA"/>
</dbReference>